<gene>
    <name evidence="3" type="ORF">HNR21_001271</name>
</gene>
<evidence type="ECO:0000256" key="2">
    <source>
        <dbReference type="SAM" id="SignalP"/>
    </source>
</evidence>
<keyword evidence="2" id="KW-0732">Signal</keyword>
<name>A0A7W3MV11_9ACTN</name>
<protein>
    <recommendedName>
        <fullName evidence="5">Small secreted protein</fullName>
    </recommendedName>
</protein>
<sequence>MRLRTTLGVLAIGGAMLTSTACLPGLTSSAEQKTACANMLRELQAIPSKVSQNLTNPTAAAQVYDDAAGTLRSEGQKAGGDVQTAAEKVANDLEDLGQTLRDAGNGNPSIPDTSKITSSGAELERACNN</sequence>
<accession>A0A7W3MV11</accession>
<dbReference type="RefSeq" id="WP_119726498.1">
    <property type="nucleotide sequence ID" value="NZ_JACJII010000001.1"/>
</dbReference>
<feature type="compositionally biased region" description="Polar residues" evidence="1">
    <location>
        <begin position="106"/>
        <end position="120"/>
    </location>
</feature>
<evidence type="ECO:0000256" key="1">
    <source>
        <dbReference type="SAM" id="MobiDB-lite"/>
    </source>
</evidence>
<dbReference type="EMBL" id="JACJII010000001">
    <property type="protein sequence ID" value="MBA9002389.1"/>
    <property type="molecule type" value="Genomic_DNA"/>
</dbReference>
<organism evidence="3 4">
    <name type="scientific">Thermomonospora cellulosilytica</name>
    <dbReference type="NCBI Taxonomy" id="1411118"/>
    <lineage>
        <taxon>Bacteria</taxon>
        <taxon>Bacillati</taxon>
        <taxon>Actinomycetota</taxon>
        <taxon>Actinomycetes</taxon>
        <taxon>Streptosporangiales</taxon>
        <taxon>Thermomonosporaceae</taxon>
        <taxon>Thermomonospora</taxon>
    </lineage>
</organism>
<evidence type="ECO:0000313" key="3">
    <source>
        <dbReference type="EMBL" id="MBA9002389.1"/>
    </source>
</evidence>
<evidence type="ECO:0008006" key="5">
    <source>
        <dbReference type="Google" id="ProtNLM"/>
    </source>
</evidence>
<dbReference type="AlphaFoldDB" id="A0A7W3MV11"/>
<feature type="chain" id="PRO_5039707770" description="Small secreted protein" evidence="2">
    <location>
        <begin position="22"/>
        <end position="129"/>
    </location>
</feature>
<dbReference type="Proteomes" id="UP000539313">
    <property type="component" value="Unassembled WGS sequence"/>
</dbReference>
<keyword evidence="4" id="KW-1185">Reference proteome</keyword>
<feature type="signal peptide" evidence="2">
    <location>
        <begin position="1"/>
        <end position="21"/>
    </location>
</feature>
<evidence type="ECO:0000313" key="4">
    <source>
        <dbReference type="Proteomes" id="UP000539313"/>
    </source>
</evidence>
<comment type="caution">
    <text evidence="3">The sequence shown here is derived from an EMBL/GenBank/DDBJ whole genome shotgun (WGS) entry which is preliminary data.</text>
</comment>
<reference evidence="3 4" key="1">
    <citation type="submission" date="2020-08" db="EMBL/GenBank/DDBJ databases">
        <title>Sequencing the genomes of 1000 actinobacteria strains.</title>
        <authorList>
            <person name="Klenk H.-P."/>
        </authorList>
    </citation>
    <scope>NUCLEOTIDE SEQUENCE [LARGE SCALE GENOMIC DNA]</scope>
    <source>
        <strain evidence="3 4">DSM 45823</strain>
    </source>
</reference>
<feature type="region of interest" description="Disordered" evidence="1">
    <location>
        <begin position="93"/>
        <end position="129"/>
    </location>
</feature>
<dbReference type="PROSITE" id="PS51257">
    <property type="entry name" value="PROKAR_LIPOPROTEIN"/>
    <property type="match status" value="1"/>
</dbReference>
<proteinExistence type="predicted"/>